<dbReference type="InterPro" id="IPR043993">
    <property type="entry name" value="T4SS_pilin"/>
</dbReference>
<protein>
    <submittedName>
        <fullName evidence="2">Uncharacterized protein</fullName>
    </submittedName>
</protein>
<evidence type="ECO:0000256" key="1">
    <source>
        <dbReference type="SAM" id="Phobius"/>
    </source>
</evidence>
<proteinExistence type="predicted"/>
<dbReference type="Proteomes" id="UP000177199">
    <property type="component" value="Unassembled WGS sequence"/>
</dbReference>
<feature type="transmembrane region" description="Helical" evidence="1">
    <location>
        <begin position="80"/>
        <end position="103"/>
    </location>
</feature>
<organism evidence="2 3">
    <name type="scientific">Candidatus Roizmanbacteria bacterium RIFCSPHIGHO2_12_FULL_33_9</name>
    <dbReference type="NCBI Taxonomy" id="1802045"/>
    <lineage>
        <taxon>Bacteria</taxon>
        <taxon>Candidatus Roizmaniibacteriota</taxon>
    </lineage>
</organism>
<accession>A0A1F7HIE5</accession>
<keyword evidence="1" id="KW-1133">Transmembrane helix</keyword>
<gene>
    <name evidence="2" type="ORF">A3F29_02515</name>
</gene>
<keyword evidence="1" id="KW-0812">Transmembrane</keyword>
<evidence type="ECO:0000313" key="2">
    <source>
        <dbReference type="EMBL" id="OGK31000.1"/>
    </source>
</evidence>
<name>A0A1F7HIE5_9BACT</name>
<keyword evidence="1" id="KW-0472">Membrane</keyword>
<evidence type="ECO:0000313" key="3">
    <source>
        <dbReference type="Proteomes" id="UP000177199"/>
    </source>
</evidence>
<reference evidence="2 3" key="1">
    <citation type="journal article" date="2016" name="Nat. Commun.">
        <title>Thousands of microbial genomes shed light on interconnected biogeochemical processes in an aquifer system.</title>
        <authorList>
            <person name="Anantharaman K."/>
            <person name="Brown C.T."/>
            <person name="Hug L.A."/>
            <person name="Sharon I."/>
            <person name="Castelle C.J."/>
            <person name="Probst A.J."/>
            <person name="Thomas B.C."/>
            <person name="Singh A."/>
            <person name="Wilkins M.J."/>
            <person name="Karaoz U."/>
            <person name="Brodie E.L."/>
            <person name="Williams K.H."/>
            <person name="Hubbard S.S."/>
            <person name="Banfield J.F."/>
        </authorList>
    </citation>
    <scope>NUCLEOTIDE SEQUENCE [LARGE SCALE GENOMIC DNA]</scope>
</reference>
<comment type="caution">
    <text evidence="2">The sequence shown here is derived from an EMBL/GenBank/DDBJ whole genome shotgun (WGS) entry which is preliminary data.</text>
</comment>
<sequence length="116" mass="12873">MFLTNTFVYAQGIREWGDCVSSDGVPTLKCLEVVFGNVIFAASTFIVIVLFIMFVVGSFNYLTSAGNPERVKKSQSTIKFALIGFVLFIFAFLILRTIDFLFLGGQGTLFKFTIGE</sequence>
<dbReference type="Pfam" id="PF18895">
    <property type="entry name" value="T4SS_pilin"/>
    <property type="match status" value="1"/>
</dbReference>
<dbReference type="AlphaFoldDB" id="A0A1F7HIE5"/>
<feature type="transmembrane region" description="Helical" evidence="1">
    <location>
        <begin position="38"/>
        <end position="59"/>
    </location>
</feature>
<dbReference type="EMBL" id="MFZV01000033">
    <property type="protein sequence ID" value="OGK31000.1"/>
    <property type="molecule type" value="Genomic_DNA"/>
</dbReference>